<keyword evidence="1" id="KW-1133">Transmembrane helix</keyword>
<organism evidence="2 3">
    <name type="scientific">Actinotalea fermentans</name>
    <dbReference type="NCBI Taxonomy" id="43671"/>
    <lineage>
        <taxon>Bacteria</taxon>
        <taxon>Bacillati</taxon>
        <taxon>Actinomycetota</taxon>
        <taxon>Actinomycetes</taxon>
        <taxon>Micrococcales</taxon>
        <taxon>Cellulomonadaceae</taxon>
        <taxon>Actinotalea</taxon>
    </lineage>
</organism>
<dbReference type="AlphaFoldDB" id="A0A511YSY6"/>
<gene>
    <name evidence="2" type="ORF">AFE02nite_00370</name>
</gene>
<comment type="caution">
    <text evidence="2">The sequence shown here is derived from an EMBL/GenBank/DDBJ whole genome shotgun (WGS) entry which is preliminary data.</text>
</comment>
<name>A0A511YSY6_9CELL</name>
<proteinExistence type="predicted"/>
<keyword evidence="1" id="KW-0472">Membrane</keyword>
<evidence type="ECO:0000313" key="3">
    <source>
        <dbReference type="Proteomes" id="UP000321484"/>
    </source>
</evidence>
<dbReference type="EMBL" id="BJYK01000001">
    <property type="protein sequence ID" value="GEN78303.1"/>
    <property type="molecule type" value="Genomic_DNA"/>
</dbReference>
<keyword evidence="3" id="KW-1185">Reference proteome</keyword>
<dbReference type="RefSeq" id="WP_146818902.1">
    <property type="nucleotide sequence ID" value="NZ_BJYK01000001.1"/>
</dbReference>
<evidence type="ECO:0000313" key="2">
    <source>
        <dbReference type="EMBL" id="GEN78303.1"/>
    </source>
</evidence>
<reference evidence="2 3" key="1">
    <citation type="submission" date="2019-07" db="EMBL/GenBank/DDBJ databases">
        <title>Whole genome shotgun sequence of Actinotalea fermentans NBRC 105374.</title>
        <authorList>
            <person name="Hosoyama A."/>
            <person name="Uohara A."/>
            <person name="Ohji S."/>
            <person name="Ichikawa N."/>
        </authorList>
    </citation>
    <scope>NUCLEOTIDE SEQUENCE [LARGE SCALE GENOMIC DNA]</scope>
    <source>
        <strain evidence="2 3">NBRC 105374</strain>
    </source>
</reference>
<feature type="transmembrane region" description="Helical" evidence="1">
    <location>
        <begin position="122"/>
        <end position="141"/>
    </location>
</feature>
<dbReference type="Proteomes" id="UP000321484">
    <property type="component" value="Unassembled WGS sequence"/>
</dbReference>
<protein>
    <submittedName>
        <fullName evidence="2">Uncharacterized protein</fullName>
    </submittedName>
</protein>
<accession>A0A511YSY6</accession>
<keyword evidence="1" id="KW-0812">Transmembrane</keyword>
<feature type="transmembrane region" description="Helical" evidence="1">
    <location>
        <begin position="27"/>
        <end position="46"/>
    </location>
</feature>
<sequence length="285" mass="29709">MPSSDPAGTSAALPAGPVLAAGGRGRALLWGVVVVNATLGLGLLLVAGDQLATPAPDRAWSVPASVAVAVGALAWLGVGTLGFWLTYLRRPSWDPDRAFLGDTEHGPAVVLPWRTAFLRRPVVLSALVMVLLAGLAVVLGSAGNAGWWVPAAAALLVLVVVPQAVVRARRPGRLVLAPQGIGVTGPDGDAWLDWDDLRGIGVVDVGWWGVLRVVGTDPAPSWRYRPRRTASRATTPAGPWVEIPGPAVPVDPAALIRAIARYRQDPAARAELATDQGRRRVAGLD</sequence>
<dbReference type="OrthoDB" id="3627672at2"/>
<feature type="transmembrane region" description="Helical" evidence="1">
    <location>
        <begin position="147"/>
        <end position="166"/>
    </location>
</feature>
<evidence type="ECO:0000256" key="1">
    <source>
        <dbReference type="SAM" id="Phobius"/>
    </source>
</evidence>
<feature type="transmembrane region" description="Helical" evidence="1">
    <location>
        <begin position="66"/>
        <end position="87"/>
    </location>
</feature>